<reference evidence="2" key="2">
    <citation type="submission" date="2020-09" db="EMBL/GenBank/DDBJ databases">
        <authorList>
            <person name="Sun Q."/>
            <person name="Ohkuma M."/>
        </authorList>
    </citation>
    <scope>NUCLEOTIDE SEQUENCE</scope>
    <source>
        <strain evidence="2">JCM 3172</strain>
    </source>
</reference>
<feature type="region of interest" description="Disordered" evidence="1">
    <location>
        <begin position="190"/>
        <end position="258"/>
    </location>
</feature>
<evidence type="ECO:0000256" key="1">
    <source>
        <dbReference type="SAM" id="MobiDB-lite"/>
    </source>
</evidence>
<accession>A0A918H2B4</accession>
<name>A0A918H2B4_9ACTN</name>
<dbReference type="Proteomes" id="UP000619486">
    <property type="component" value="Unassembled WGS sequence"/>
</dbReference>
<reference evidence="2" key="1">
    <citation type="journal article" date="2014" name="Int. J. Syst. Evol. Microbiol.">
        <title>Complete genome sequence of Corynebacterium casei LMG S-19264T (=DSM 44701T), isolated from a smear-ripened cheese.</title>
        <authorList>
            <consortium name="US DOE Joint Genome Institute (JGI-PGF)"/>
            <person name="Walter F."/>
            <person name="Albersmeier A."/>
            <person name="Kalinowski J."/>
            <person name="Ruckert C."/>
        </authorList>
    </citation>
    <scope>NUCLEOTIDE SEQUENCE</scope>
    <source>
        <strain evidence="2">JCM 3172</strain>
    </source>
</reference>
<keyword evidence="3" id="KW-1185">Reference proteome</keyword>
<evidence type="ECO:0000313" key="2">
    <source>
        <dbReference type="EMBL" id="GGT34322.1"/>
    </source>
</evidence>
<gene>
    <name evidence="2" type="ORF">GCM10014713_29900</name>
</gene>
<comment type="caution">
    <text evidence="2">The sequence shown here is derived from an EMBL/GenBank/DDBJ whole genome shotgun (WGS) entry which is preliminary data.</text>
</comment>
<protein>
    <recommendedName>
        <fullName evidence="4">Guanylate cyclase domain-containing protein</fullName>
    </recommendedName>
</protein>
<dbReference type="AlphaFoldDB" id="A0A918H2B4"/>
<proteinExistence type="predicted"/>
<dbReference type="RefSeq" id="WP_019887066.1">
    <property type="nucleotide sequence ID" value="NZ_BMQQ01000010.1"/>
</dbReference>
<organism evidence="2 3">
    <name type="scientific">Streptomyces purpureus</name>
    <dbReference type="NCBI Taxonomy" id="1951"/>
    <lineage>
        <taxon>Bacteria</taxon>
        <taxon>Bacillati</taxon>
        <taxon>Actinomycetota</taxon>
        <taxon>Actinomycetes</taxon>
        <taxon>Kitasatosporales</taxon>
        <taxon>Streptomycetaceae</taxon>
        <taxon>Streptomyces</taxon>
    </lineage>
</organism>
<evidence type="ECO:0000313" key="3">
    <source>
        <dbReference type="Proteomes" id="UP000619486"/>
    </source>
</evidence>
<dbReference type="EMBL" id="BMQQ01000010">
    <property type="protein sequence ID" value="GGT34322.1"/>
    <property type="molecule type" value="Genomic_DNA"/>
</dbReference>
<evidence type="ECO:0008006" key="4">
    <source>
        <dbReference type="Google" id="ProtNLM"/>
    </source>
</evidence>
<sequence length="258" mass="26918">MPGDVKQYWVVVLDLENSSSRTDPILESLNTAMHDIVGEARKRAGLPEDGIAVEDRGDGVLMILPASVPAIDLVGGFIRALDDELAQRAAVYSAAHAMRFRVAAHLGFASWNGTSWTGGAVNDTCALVEAGPLRGVLTAATSARMVFAVSDQIYQSLVRHGHRSIDPATYLPMPFRTKHGETVRGWVTVPGYPAPPGLTGEEQQPPASGPAPGASGTTGPPPAPAAGSVTNIVTGTVHGDLVQGHKIGTVNLNRPGQP</sequence>